<dbReference type="STRING" id="341036.SAMN05660649_04329"/>
<protein>
    <submittedName>
        <fullName evidence="1">Uncharacterized protein</fullName>
    </submittedName>
</protein>
<reference evidence="2" key="1">
    <citation type="submission" date="2016-10" db="EMBL/GenBank/DDBJ databases">
        <authorList>
            <person name="Varghese N."/>
            <person name="Submissions S."/>
        </authorList>
    </citation>
    <scope>NUCLEOTIDE SEQUENCE [LARGE SCALE GENOMIC DNA]</scope>
    <source>
        <strain evidence="2">DSM 17038</strain>
    </source>
</reference>
<dbReference type="RefSeq" id="WP_174549990.1">
    <property type="nucleotide sequence ID" value="NZ_FOOX01000020.1"/>
</dbReference>
<dbReference type="AlphaFoldDB" id="A0A1I2Y9G0"/>
<accession>A0A1I2Y9G0</accession>
<keyword evidence="2" id="KW-1185">Reference proteome</keyword>
<name>A0A1I2Y9G0_9FIRM</name>
<evidence type="ECO:0000313" key="2">
    <source>
        <dbReference type="Proteomes" id="UP000199337"/>
    </source>
</evidence>
<dbReference type="Proteomes" id="UP000199337">
    <property type="component" value="Unassembled WGS sequence"/>
</dbReference>
<gene>
    <name evidence="1" type="ORF">SAMN05660649_04329</name>
</gene>
<evidence type="ECO:0000313" key="1">
    <source>
        <dbReference type="EMBL" id="SFH22344.1"/>
    </source>
</evidence>
<proteinExistence type="predicted"/>
<dbReference type="EMBL" id="FOOX01000020">
    <property type="protein sequence ID" value="SFH22344.1"/>
    <property type="molecule type" value="Genomic_DNA"/>
</dbReference>
<sequence length="127" mass="14880">MYDGKFSKDSDYKTAFTEAVKELTAKEMPMPWRIKAVDDLCEAYVNQTGELPDTKPLEWLANCILKDDLADKCPDKVTRQEYPFLSDGQVKVRNKRETPRPDLSYYSYCKTFPKKDKRRRHNKCSSL</sequence>
<organism evidence="1 2">
    <name type="scientific">Desulfotruncus arcticus DSM 17038</name>
    <dbReference type="NCBI Taxonomy" id="1121424"/>
    <lineage>
        <taxon>Bacteria</taxon>
        <taxon>Bacillati</taxon>
        <taxon>Bacillota</taxon>
        <taxon>Clostridia</taxon>
        <taxon>Eubacteriales</taxon>
        <taxon>Desulfallaceae</taxon>
        <taxon>Desulfotruncus</taxon>
    </lineage>
</organism>